<dbReference type="AlphaFoldDB" id="A0A8R1TYU8"/>
<evidence type="ECO:0000313" key="2">
    <source>
        <dbReference type="Proteomes" id="UP000024404"/>
    </source>
</evidence>
<dbReference type="Proteomes" id="UP000024404">
    <property type="component" value="Unassembled WGS sequence"/>
</dbReference>
<dbReference type="EnsemblMetazoa" id="OVOC8276.1">
    <property type="protein sequence ID" value="OVOC8276.1"/>
    <property type="gene ID" value="WBGene00245085"/>
</dbReference>
<organism evidence="1 2">
    <name type="scientific">Onchocerca volvulus</name>
    <dbReference type="NCBI Taxonomy" id="6282"/>
    <lineage>
        <taxon>Eukaryota</taxon>
        <taxon>Metazoa</taxon>
        <taxon>Ecdysozoa</taxon>
        <taxon>Nematoda</taxon>
        <taxon>Chromadorea</taxon>
        <taxon>Rhabditida</taxon>
        <taxon>Spirurina</taxon>
        <taxon>Spiruromorpha</taxon>
        <taxon>Filarioidea</taxon>
        <taxon>Onchocercidae</taxon>
        <taxon>Onchocerca</taxon>
    </lineage>
</organism>
<sequence>MPPVQFHDRLLMHREKAIISFTELLWMAVVDWTTGGACYSLEQFSGASIGCVVGGLCSGSGGRFDSRGVSRTLLHVRRVLHEATIKQDGNWMCRKWNEYQMYYINARYFV</sequence>
<keyword evidence="2" id="KW-1185">Reference proteome</keyword>
<reference evidence="2" key="1">
    <citation type="submission" date="2013-10" db="EMBL/GenBank/DDBJ databases">
        <title>Genome sequencing of Onchocerca volvulus.</title>
        <authorList>
            <person name="Cotton J."/>
            <person name="Tsai J."/>
            <person name="Stanley E."/>
            <person name="Tracey A."/>
            <person name="Holroyd N."/>
            <person name="Lustigman S."/>
            <person name="Berriman M."/>
        </authorList>
    </citation>
    <scope>NUCLEOTIDE SEQUENCE</scope>
</reference>
<protein>
    <submittedName>
        <fullName evidence="1">Uncharacterized protein</fullName>
    </submittedName>
</protein>
<accession>A0A8R1TYU8</accession>
<reference evidence="1" key="2">
    <citation type="submission" date="2022-06" db="UniProtKB">
        <authorList>
            <consortium name="EnsemblMetazoa"/>
        </authorList>
    </citation>
    <scope>IDENTIFICATION</scope>
</reference>
<dbReference type="EMBL" id="CMVM020000247">
    <property type="status" value="NOT_ANNOTATED_CDS"/>
    <property type="molecule type" value="Genomic_DNA"/>
</dbReference>
<evidence type="ECO:0000313" key="1">
    <source>
        <dbReference type="EnsemblMetazoa" id="OVOC8276.1"/>
    </source>
</evidence>
<proteinExistence type="predicted"/>
<name>A0A8R1TYU8_ONCVO</name>